<organism evidence="1 2">
    <name type="scientific">Rhizobium mongolense</name>
    <dbReference type="NCBI Taxonomy" id="57676"/>
    <lineage>
        <taxon>Bacteria</taxon>
        <taxon>Pseudomonadati</taxon>
        <taxon>Pseudomonadota</taxon>
        <taxon>Alphaproteobacteria</taxon>
        <taxon>Hyphomicrobiales</taxon>
        <taxon>Rhizobiaceae</taxon>
        <taxon>Rhizobium/Agrobacterium group</taxon>
        <taxon>Rhizobium</taxon>
    </lineage>
</organism>
<evidence type="ECO:0000313" key="2">
    <source>
        <dbReference type="Proteomes" id="UP000533641"/>
    </source>
</evidence>
<gene>
    <name evidence="1" type="ORF">GGE12_005836</name>
</gene>
<evidence type="ECO:0000313" key="1">
    <source>
        <dbReference type="EMBL" id="MBB4278027.1"/>
    </source>
</evidence>
<dbReference type="AlphaFoldDB" id="A0A7W6RT96"/>
<proteinExistence type="predicted"/>
<name>A0A7W6RT96_9HYPH</name>
<comment type="caution">
    <text evidence="1">The sequence shown here is derived from an EMBL/GenBank/DDBJ whole genome shotgun (WGS) entry which is preliminary data.</text>
</comment>
<accession>A0A7W6RT96</accession>
<evidence type="ECO:0008006" key="3">
    <source>
        <dbReference type="Google" id="ProtNLM"/>
    </source>
</evidence>
<dbReference type="Proteomes" id="UP000533641">
    <property type="component" value="Unassembled WGS sequence"/>
</dbReference>
<dbReference type="RefSeq" id="WP_183928886.1">
    <property type="nucleotide sequence ID" value="NZ_JACIGM010000016.1"/>
</dbReference>
<protein>
    <recommendedName>
        <fullName evidence="3">DUF429 domain-containing protein</fullName>
    </recommendedName>
</protein>
<reference evidence="1 2" key="1">
    <citation type="submission" date="2020-08" db="EMBL/GenBank/DDBJ databases">
        <title>Genomic Encyclopedia of Type Strains, Phase IV (KMG-V): Genome sequencing to study the core and pangenomes of soil and plant-associated prokaryotes.</title>
        <authorList>
            <person name="Whitman W."/>
        </authorList>
    </citation>
    <scope>NUCLEOTIDE SEQUENCE [LARGE SCALE GENOMIC DNA]</scope>
    <source>
        <strain evidence="1 2">SEMIA 402</strain>
    </source>
</reference>
<dbReference type="EMBL" id="JACIGM010000016">
    <property type="protein sequence ID" value="MBB4278027.1"/>
    <property type="molecule type" value="Genomic_DNA"/>
</dbReference>
<sequence length="336" mass="36708">MSVALVAHCDWSIDRQKRWKCVAVCDGSRWIISAPEPVSDTATLLSRLRQRANVDGATLVGFDFPIGLPEAYGRAIGLFSFREALQTFGTGSFAEWFLVAEHRSQISLHRPFYPMRPGGTQRQHLFDALGVATGNDLLRHCERATGERGNACMIFWTLGGNQVGKAAIDGWRAIIIPNLAEIALWPFDGGIDALANPDVTIIAETYPGDVYGQLGIPRRPIWSKRQQSGRQFIGHHLIRWLAARPQVDGAAILGAISDGFGSDKTGEDRFDATVGLFGMLDVVDGYRGDGVPDDRVIGQWEGWILGQARTRAEVPDGVEAAIRQCPSSPPATPRTC</sequence>